<evidence type="ECO:0000256" key="1">
    <source>
        <dbReference type="SAM" id="MobiDB-lite"/>
    </source>
</evidence>
<evidence type="ECO:0000313" key="2">
    <source>
        <dbReference type="EMBL" id="KAF2794987.1"/>
    </source>
</evidence>
<dbReference type="EMBL" id="MU001873">
    <property type="protein sequence ID" value="KAF2794987.1"/>
    <property type="molecule type" value="Genomic_DNA"/>
</dbReference>
<feature type="compositionally biased region" description="Basic and acidic residues" evidence="1">
    <location>
        <begin position="395"/>
        <end position="407"/>
    </location>
</feature>
<dbReference type="PANTHER" id="PTHR28155">
    <property type="entry name" value="ACR243WP"/>
    <property type="match status" value="1"/>
</dbReference>
<feature type="compositionally biased region" description="Basic residues" evidence="1">
    <location>
        <begin position="408"/>
        <end position="419"/>
    </location>
</feature>
<gene>
    <name evidence="2" type="ORF">K505DRAFT_274122</name>
</gene>
<protein>
    <submittedName>
        <fullName evidence="2">Uncharacterized protein</fullName>
    </submittedName>
</protein>
<feature type="region of interest" description="Disordered" evidence="1">
    <location>
        <begin position="336"/>
        <end position="419"/>
    </location>
</feature>
<feature type="compositionally biased region" description="Polar residues" evidence="1">
    <location>
        <begin position="293"/>
        <end position="311"/>
    </location>
</feature>
<dbReference type="Pfam" id="PF08208">
    <property type="entry name" value="RNA_polI_A34"/>
    <property type="match status" value="1"/>
</dbReference>
<feature type="region of interest" description="Disordered" evidence="1">
    <location>
        <begin position="291"/>
        <end position="313"/>
    </location>
</feature>
<sequence length="419" mass="45419">MTKIKRTPVPLPGQKPKSPDKPSRTPSKAPLSQEFIESSDDSANEETPRKKASQKPAKRQATTSIAVHRPKVNGVQKKAEKVAPKPVNAPKKIVKEVLETSSSSEESEDEDEGAKSKENIQQQNAGNKADADTSDSASDSDSSSDESDEPAPAPTQSVTPIQSRVSQSHAVDFRPAQAYIPPKDFTAISTPLHSSSPAVRLFENLEGKQIWHITAPANVSLASLKELAMDKALEGDAVLKHNSIDYGFSAGGKNEHATRSVLIPQQRGFKAVPTRITKTLHLQQVVRLANLPSAPSQPTNSEPPSFITSTAVRAPRPQVKGLKMNFFPSGFSASEPGIVGSSDSETEAPVRAGSGPSTSNGTHAPHKPEKRKHNDESRSAERAVSPTKKHKKHRTPEEIRRKEEKRAKKDKKKREKAKS</sequence>
<dbReference type="GO" id="GO:0006360">
    <property type="term" value="P:transcription by RNA polymerase I"/>
    <property type="evidence" value="ECO:0007669"/>
    <property type="project" value="InterPro"/>
</dbReference>
<dbReference type="InterPro" id="IPR053263">
    <property type="entry name" value="Euk_RPA34_RNAP_subunit"/>
</dbReference>
<proteinExistence type="predicted"/>
<name>A0A6A6XH37_9PLEO</name>
<dbReference type="OrthoDB" id="76224at2759"/>
<feature type="region of interest" description="Disordered" evidence="1">
    <location>
        <begin position="1"/>
        <end position="167"/>
    </location>
</feature>
<keyword evidence="3" id="KW-1185">Reference proteome</keyword>
<dbReference type="Proteomes" id="UP000799757">
    <property type="component" value="Unassembled WGS sequence"/>
</dbReference>
<dbReference type="AlphaFoldDB" id="A0A6A6XH37"/>
<dbReference type="InterPro" id="IPR013240">
    <property type="entry name" value="DNA-dir_RNA_pol1_su_RPA34"/>
</dbReference>
<accession>A0A6A6XH37</accession>
<organism evidence="2 3">
    <name type="scientific">Melanomma pulvis-pyrius CBS 109.77</name>
    <dbReference type="NCBI Taxonomy" id="1314802"/>
    <lineage>
        <taxon>Eukaryota</taxon>
        <taxon>Fungi</taxon>
        <taxon>Dikarya</taxon>
        <taxon>Ascomycota</taxon>
        <taxon>Pezizomycotina</taxon>
        <taxon>Dothideomycetes</taxon>
        <taxon>Pleosporomycetidae</taxon>
        <taxon>Pleosporales</taxon>
        <taxon>Melanommataceae</taxon>
        <taxon>Melanomma</taxon>
    </lineage>
</organism>
<reference evidence="2" key="1">
    <citation type="journal article" date="2020" name="Stud. Mycol.">
        <title>101 Dothideomycetes genomes: a test case for predicting lifestyles and emergence of pathogens.</title>
        <authorList>
            <person name="Haridas S."/>
            <person name="Albert R."/>
            <person name="Binder M."/>
            <person name="Bloem J."/>
            <person name="Labutti K."/>
            <person name="Salamov A."/>
            <person name="Andreopoulos B."/>
            <person name="Baker S."/>
            <person name="Barry K."/>
            <person name="Bills G."/>
            <person name="Bluhm B."/>
            <person name="Cannon C."/>
            <person name="Castanera R."/>
            <person name="Culley D."/>
            <person name="Daum C."/>
            <person name="Ezra D."/>
            <person name="Gonzalez J."/>
            <person name="Henrissat B."/>
            <person name="Kuo A."/>
            <person name="Liang C."/>
            <person name="Lipzen A."/>
            <person name="Lutzoni F."/>
            <person name="Magnuson J."/>
            <person name="Mondo S."/>
            <person name="Nolan M."/>
            <person name="Ohm R."/>
            <person name="Pangilinan J."/>
            <person name="Park H.-J."/>
            <person name="Ramirez L."/>
            <person name="Alfaro M."/>
            <person name="Sun H."/>
            <person name="Tritt A."/>
            <person name="Yoshinaga Y."/>
            <person name="Zwiers L.-H."/>
            <person name="Turgeon B."/>
            <person name="Goodwin S."/>
            <person name="Spatafora J."/>
            <person name="Crous P."/>
            <person name="Grigoriev I."/>
        </authorList>
    </citation>
    <scope>NUCLEOTIDE SEQUENCE</scope>
    <source>
        <strain evidence="2">CBS 109.77</strain>
    </source>
</reference>
<dbReference type="PANTHER" id="PTHR28155:SF1">
    <property type="entry name" value="DNA-DIRECTED RNA POLYMERASE I SUBUNIT RPA34.5-DOMAIN-CONTAINING PROTEIN"/>
    <property type="match status" value="1"/>
</dbReference>
<feature type="compositionally biased region" description="Basic and acidic residues" evidence="1">
    <location>
        <begin position="372"/>
        <end position="381"/>
    </location>
</feature>
<feature type="compositionally biased region" description="Polar residues" evidence="1">
    <location>
        <begin position="155"/>
        <end position="167"/>
    </location>
</feature>
<dbReference type="Gene3D" id="6.20.250.70">
    <property type="match status" value="1"/>
</dbReference>
<evidence type="ECO:0000313" key="3">
    <source>
        <dbReference type="Proteomes" id="UP000799757"/>
    </source>
</evidence>